<proteinExistence type="predicted"/>
<evidence type="ECO:0000313" key="2">
    <source>
        <dbReference type="EMBL" id="CAG9315132.1"/>
    </source>
</evidence>
<dbReference type="EMBL" id="CAJZBQ010000013">
    <property type="protein sequence ID" value="CAG9315132.1"/>
    <property type="molecule type" value="Genomic_DNA"/>
</dbReference>
<dbReference type="PANTHER" id="PTHR37028">
    <property type="entry name" value="UNNAMED PRODUCT-RELATED"/>
    <property type="match status" value="1"/>
</dbReference>
<gene>
    <name evidence="2" type="ORF">BSTOLATCC_MIC12906</name>
</gene>
<name>A0AAU9IPP6_9CILI</name>
<evidence type="ECO:0000256" key="1">
    <source>
        <dbReference type="SAM" id="MobiDB-lite"/>
    </source>
</evidence>
<protein>
    <submittedName>
        <fullName evidence="2">Uncharacterized protein</fullName>
    </submittedName>
</protein>
<accession>A0AAU9IPP6</accession>
<dbReference type="Proteomes" id="UP001162131">
    <property type="component" value="Unassembled WGS sequence"/>
</dbReference>
<sequence>MTSHPLQLIEQLGRLRNSQNNENKTNPSIAKQAQNDFGLNELMKSLSNEKNPEKNNKYLEIPNPKENNKIWQELIKSTGLKSESQPKDFISPNKETLAYSKADEARSMTPTPMKYDQTPPKLPERSIKSKSKSPIRTIDFVPSISEKSKILASRHGKTQERLLNHTIKTITIRPNNASPCQFKPKLNPNSVKMDKAIHKSKHERWETLYKLDSQKKEKWEKIRKNAQDIADAIEEKECTFAPSISCSSIKTPKTKKTWDRLHNWQKFKDQKLEKIREEKKDKELLGCTFTPKIRDLSPSYEDDTLSRIKGIGRYFERQAQSKASKVGVSFDSGNYESTFYTHRDLSPSEYTQAIGTLRGELRSILM</sequence>
<dbReference type="PANTHER" id="PTHR37028:SF4">
    <property type="entry name" value="ALMS MOTIF DOMAIN-CONTAINING PROTEIN"/>
    <property type="match status" value="1"/>
</dbReference>
<feature type="region of interest" description="Disordered" evidence="1">
    <location>
        <begin position="107"/>
        <end position="132"/>
    </location>
</feature>
<organism evidence="2 3">
    <name type="scientific">Blepharisma stoltei</name>
    <dbReference type="NCBI Taxonomy" id="1481888"/>
    <lineage>
        <taxon>Eukaryota</taxon>
        <taxon>Sar</taxon>
        <taxon>Alveolata</taxon>
        <taxon>Ciliophora</taxon>
        <taxon>Postciliodesmatophora</taxon>
        <taxon>Heterotrichea</taxon>
        <taxon>Heterotrichida</taxon>
        <taxon>Blepharismidae</taxon>
        <taxon>Blepharisma</taxon>
    </lineage>
</organism>
<evidence type="ECO:0000313" key="3">
    <source>
        <dbReference type="Proteomes" id="UP001162131"/>
    </source>
</evidence>
<dbReference type="AlphaFoldDB" id="A0AAU9IPP6"/>
<keyword evidence="3" id="KW-1185">Reference proteome</keyword>
<comment type="caution">
    <text evidence="2">The sequence shown here is derived from an EMBL/GenBank/DDBJ whole genome shotgun (WGS) entry which is preliminary data.</text>
</comment>
<reference evidence="2" key="1">
    <citation type="submission" date="2021-09" db="EMBL/GenBank/DDBJ databases">
        <authorList>
            <consortium name="AG Swart"/>
            <person name="Singh M."/>
            <person name="Singh A."/>
            <person name="Seah K."/>
            <person name="Emmerich C."/>
        </authorList>
    </citation>
    <scope>NUCLEOTIDE SEQUENCE</scope>
    <source>
        <strain evidence="2">ATCC30299</strain>
    </source>
</reference>